<dbReference type="RefSeq" id="XP_023430213.1">
    <property type="nucleotide sequence ID" value="XM_023577089.1"/>
</dbReference>
<protein>
    <submittedName>
        <fullName evidence="8">Related to integral membrane protein</fullName>
    </submittedName>
</protein>
<dbReference type="EMBL" id="HF679027">
    <property type="protein sequence ID" value="CCT68133.1"/>
    <property type="molecule type" value="Genomic_DNA"/>
</dbReference>
<dbReference type="GeneID" id="35400374"/>
<keyword evidence="3 6" id="KW-1133">Transmembrane helix</keyword>
<feature type="transmembrane region" description="Helical" evidence="6">
    <location>
        <begin position="73"/>
        <end position="97"/>
    </location>
</feature>
<evidence type="ECO:0000256" key="1">
    <source>
        <dbReference type="ARBA" id="ARBA00004141"/>
    </source>
</evidence>
<dbReference type="Pfam" id="PF20684">
    <property type="entry name" value="Fung_rhodopsin"/>
    <property type="match status" value="1"/>
</dbReference>
<keyword evidence="2 6" id="KW-0812">Transmembrane</keyword>
<feature type="transmembrane region" description="Helical" evidence="6">
    <location>
        <begin position="254"/>
        <end position="273"/>
    </location>
</feature>
<keyword evidence="4 6" id="KW-0472">Membrane</keyword>
<dbReference type="PANTHER" id="PTHR33048:SF47">
    <property type="entry name" value="INTEGRAL MEMBRANE PROTEIN-RELATED"/>
    <property type="match status" value="1"/>
</dbReference>
<dbReference type="GO" id="GO:0016020">
    <property type="term" value="C:membrane"/>
    <property type="evidence" value="ECO:0007669"/>
    <property type="project" value="UniProtKB-SubCell"/>
</dbReference>
<evidence type="ECO:0000313" key="9">
    <source>
        <dbReference type="Proteomes" id="UP000016800"/>
    </source>
</evidence>
<dbReference type="InterPro" id="IPR052337">
    <property type="entry name" value="SAT4-like"/>
</dbReference>
<evidence type="ECO:0000313" key="8">
    <source>
        <dbReference type="EMBL" id="CCT68133.1"/>
    </source>
</evidence>
<evidence type="ECO:0000256" key="2">
    <source>
        <dbReference type="ARBA" id="ARBA00022692"/>
    </source>
</evidence>
<dbReference type="HOGENOM" id="CLU_028200_6_0_1"/>
<comment type="subcellular location">
    <subcellularLocation>
        <location evidence="1">Membrane</location>
        <topology evidence="1">Multi-pass membrane protein</topology>
    </subcellularLocation>
</comment>
<proteinExistence type="inferred from homology"/>
<evidence type="ECO:0000256" key="3">
    <source>
        <dbReference type="ARBA" id="ARBA00022989"/>
    </source>
</evidence>
<feature type="transmembrane region" description="Helical" evidence="6">
    <location>
        <begin position="220"/>
        <end position="242"/>
    </location>
</feature>
<dbReference type="Proteomes" id="UP000016800">
    <property type="component" value="Chromosome V"/>
</dbReference>
<feature type="domain" description="Rhodopsin" evidence="7">
    <location>
        <begin position="61"/>
        <end position="317"/>
    </location>
</feature>
<evidence type="ECO:0000259" key="7">
    <source>
        <dbReference type="Pfam" id="PF20684"/>
    </source>
</evidence>
<evidence type="ECO:0000256" key="4">
    <source>
        <dbReference type="ARBA" id="ARBA00023136"/>
    </source>
</evidence>
<evidence type="ECO:0000256" key="6">
    <source>
        <dbReference type="SAM" id="Phobius"/>
    </source>
</evidence>
<feature type="transmembrane region" description="Helical" evidence="6">
    <location>
        <begin position="135"/>
        <end position="159"/>
    </location>
</feature>
<comment type="similarity">
    <text evidence="5">Belongs to the SAT4 family.</text>
</comment>
<feature type="transmembrane region" description="Helical" evidence="6">
    <location>
        <begin position="180"/>
        <end position="200"/>
    </location>
</feature>
<dbReference type="InterPro" id="IPR049326">
    <property type="entry name" value="Rhodopsin_dom_fungi"/>
</dbReference>
<keyword evidence="9" id="KW-1185">Reference proteome</keyword>
<sequence>MGNKRLHIRAAFHELQAVNNSNTEFTRTSKEACGIPPMNQYVEFQVTGIIMTTLAFVFYILRVTCKILGPTFWGIDDTLISVSAAVLSPICVFYQLLLEQGLGKDFENLSHRQVATFFRVSTKLRFLARYSKTQYFFAFGLLYHIALTCIKTSILLLYLQIFPDETFRRVVKWTVACNALFGLTFVVLTLIQAPVLLGIWKAWEDKTIGESMHYISWPSLVQACLNLALDIWMLILPISQLYKMGLKIRKKLGVIAMFSVGIFLTIVCALKLYKMVEYITDISKSTQNGNDVIFWSYIELCVGITVSCMPHTRQLTRAVLHRLQSNGCGIRSSGSDGPFITRSIETITQVSSPLDTVVLHDEGNLLTKS</sequence>
<gene>
    <name evidence="8" type="ORF">FFUJ_06897</name>
</gene>
<feature type="transmembrane region" description="Helical" evidence="6">
    <location>
        <begin position="44"/>
        <end position="61"/>
    </location>
</feature>
<name>S0E6H6_GIBF5</name>
<reference evidence="9" key="1">
    <citation type="journal article" date="2013" name="PLoS Pathog.">
        <title>Deciphering the cryptic genome: genome-wide analyses of the rice pathogen Fusarium fujikuroi reveal complex regulation of secondary metabolism and novel metabolites.</title>
        <authorList>
            <person name="Wiemann P."/>
            <person name="Sieber C.M."/>
            <person name="von Bargen K.W."/>
            <person name="Studt L."/>
            <person name="Niehaus E.M."/>
            <person name="Espino J.J."/>
            <person name="Huss K."/>
            <person name="Michielse C.B."/>
            <person name="Albermann S."/>
            <person name="Wagner D."/>
            <person name="Bergner S.V."/>
            <person name="Connolly L.R."/>
            <person name="Fischer A."/>
            <person name="Reuter G."/>
            <person name="Kleigrewe K."/>
            <person name="Bald T."/>
            <person name="Wingfield B.D."/>
            <person name="Ophir R."/>
            <person name="Freeman S."/>
            <person name="Hippler M."/>
            <person name="Smith K.M."/>
            <person name="Brown D.W."/>
            <person name="Proctor R.H."/>
            <person name="Munsterkotter M."/>
            <person name="Freitag M."/>
            <person name="Humpf H.U."/>
            <person name="Guldener U."/>
            <person name="Tudzynski B."/>
        </authorList>
    </citation>
    <scope>NUCLEOTIDE SEQUENCE [LARGE SCALE GENOMIC DNA]</scope>
    <source>
        <strain evidence="9">CBS 195.34 / IMI 58289 / NRRL A-6831</strain>
    </source>
</reference>
<organism evidence="8 9">
    <name type="scientific">Gibberella fujikuroi (strain CBS 195.34 / IMI 58289 / NRRL A-6831)</name>
    <name type="common">Bakanae and foot rot disease fungus</name>
    <name type="synonym">Fusarium fujikuroi</name>
    <dbReference type="NCBI Taxonomy" id="1279085"/>
    <lineage>
        <taxon>Eukaryota</taxon>
        <taxon>Fungi</taxon>
        <taxon>Dikarya</taxon>
        <taxon>Ascomycota</taxon>
        <taxon>Pezizomycotina</taxon>
        <taxon>Sordariomycetes</taxon>
        <taxon>Hypocreomycetidae</taxon>
        <taxon>Hypocreales</taxon>
        <taxon>Nectriaceae</taxon>
        <taxon>Fusarium</taxon>
        <taxon>Fusarium fujikuroi species complex</taxon>
    </lineage>
</organism>
<dbReference type="STRING" id="1279085.S0E6H6"/>
<dbReference type="AlphaFoldDB" id="S0E6H6"/>
<evidence type="ECO:0000256" key="5">
    <source>
        <dbReference type="ARBA" id="ARBA00038359"/>
    </source>
</evidence>
<accession>S0E6H6</accession>
<dbReference type="PANTHER" id="PTHR33048">
    <property type="entry name" value="PTH11-LIKE INTEGRAL MEMBRANE PROTEIN (AFU_ORTHOLOGUE AFUA_5G11245)"/>
    <property type="match status" value="1"/>
</dbReference>
<dbReference type="VEuPathDB" id="FungiDB:FFUJ_06897"/>